<dbReference type="Proteomes" id="UP001558632">
    <property type="component" value="Unassembled WGS sequence"/>
</dbReference>
<protein>
    <submittedName>
        <fullName evidence="2">Kinesin-like protein KIN-5B</fullName>
    </submittedName>
</protein>
<keyword evidence="1" id="KW-0472">Membrane</keyword>
<reference evidence="2 3" key="1">
    <citation type="submission" date="2024-07" db="EMBL/GenBank/DDBJ databases">
        <title>Enhanced genomic and transcriptomic resources for Trichinella pseudospiralis and T. spiralis underpin the discovery of pronounced molecular differences between stages and species.</title>
        <authorList>
            <person name="Pasi K.K."/>
            <person name="La Rosa G."/>
            <person name="Gomez-Morales M.A."/>
            <person name="Tosini F."/>
            <person name="Sumanam S."/>
            <person name="Young N.D."/>
            <person name="Chang B.C."/>
            <person name="Robin G.B."/>
        </authorList>
    </citation>
    <scope>NUCLEOTIDE SEQUENCE [LARGE SCALE GENOMIC DNA]</scope>
    <source>
        <strain evidence="2">ISS534</strain>
    </source>
</reference>
<keyword evidence="1" id="KW-0812">Transmembrane</keyword>
<keyword evidence="1" id="KW-1133">Transmembrane helix</keyword>
<comment type="caution">
    <text evidence="2">The sequence shown here is derived from an EMBL/GenBank/DDBJ whole genome shotgun (WGS) entry which is preliminary data.</text>
</comment>
<dbReference type="EMBL" id="JBEUSY010000358">
    <property type="protein sequence ID" value="KAL1236980.1"/>
    <property type="molecule type" value="Genomic_DNA"/>
</dbReference>
<sequence length="223" mass="24797">MVVKVEKKLVQVLDLCRRGRLVLRRDETVAASVGVQGRQNDANELNAHWLSLGFCILFLSVFSILVLFLVCNILHILRFSLDTQSLDSSLHRSRQFALLDSPPSHFTFVESSIGSLCEEKLRSRFCSFHALCRGVLSFGHFADDDACAGVGLCLLEDVEKKSGQATTTTKSRLFPEEIDNWLLLAPGLVTVSSSLFFQPIINIIIFKSPLVIHHYSSGESGRS</sequence>
<proteinExistence type="predicted"/>
<evidence type="ECO:0000313" key="2">
    <source>
        <dbReference type="EMBL" id="KAL1236980.1"/>
    </source>
</evidence>
<evidence type="ECO:0000313" key="3">
    <source>
        <dbReference type="Proteomes" id="UP001558632"/>
    </source>
</evidence>
<name>A0ABR3KHL3_TRISP</name>
<feature type="transmembrane region" description="Helical" evidence="1">
    <location>
        <begin position="49"/>
        <end position="74"/>
    </location>
</feature>
<keyword evidence="3" id="KW-1185">Reference proteome</keyword>
<organism evidence="2 3">
    <name type="scientific">Trichinella spiralis</name>
    <name type="common">Trichina worm</name>
    <dbReference type="NCBI Taxonomy" id="6334"/>
    <lineage>
        <taxon>Eukaryota</taxon>
        <taxon>Metazoa</taxon>
        <taxon>Ecdysozoa</taxon>
        <taxon>Nematoda</taxon>
        <taxon>Enoplea</taxon>
        <taxon>Dorylaimia</taxon>
        <taxon>Trichinellida</taxon>
        <taxon>Trichinellidae</taxon>
        <taxon>Trichinella</taxon>
    </lineage>
</organism>
<evidence type="ECO:0000256" key="1">
    <source>
        <dbReference type="SAM" id="Phobius"/>
    </source>
</evidence>
<accession>A0ABR3KHL3</accession>
<gene>
    <name evidence="2" type="ORF">TSPI_08610</name>
</gene>